<dbReference type="AlphaFoldDB" id="A0AAN9MXA6"/>
<dbReference type="EMBL" id="JAYMYQ010000001">
    <property type="protein sequence ID" value="KAK7359947.1"/>
    <property type="molecule type" value="Genomic_DNA"/>
</dbReference>
<proteinExistence type="predicted"/>
<evidence type="ECO:0000313" key="3">
    <source>
        <dbReference type="Proteomes" id="UP001367508"/>
    </source>
</evidence>
<keyword evidence="3" id="KW-1185">Reference proteome</keyword>
<comment type="caution">
    <text evidence="2">The sequence shown here is derived from an EMBL/GenBank/DDBJ whole genome shotgun (WGS) entry which is preliminary data.</text>
</comment>
<dbReference type="Proteomes" id="UP001367508">
    <property type="component" value="Unassembled WGS sequence"/>
</dbReference>
<organism evidence="2 3">
    <name type="scientific">Canavalia gladiata</name>
    <name type="common">Sword bean</name>
    <name type="synonym">Dolichos gladiatus</name>
    <dbReference type="NCBI Taxonomy" id="3824"/>
    <lineage>
        <taxon>Eukaryota</taxon>
        <taxon>Viridiplantae</taxon>
        <taxon>Streptophyta</taxon>
        <taxon>Embryophyta</taxon>
        <taxon>Tracheophyta</taxon>
        <taxon>Spermatophyta</taxon>
        <taxon>Magnoliopsida</taxon>
        <taxon>eudicotyledons</taxon>
        <taxon>Gunneridae</taxon>
        <taxon>Pentapetalae</taxon>
        <taxon>rosids</taxon>
        <taxon>fabids</taxon>
        <taxon>Fabales</taxon>
        <taxon>Fabaceae</taxon>
        <taxon>Papilionoideae</taxon>
        <taxon>50 kb inversion clade</taxon>
        <taxon>NPAAA clade</taxon>
        <taxon>indigoferoid/millettioid clade</taxon>
        <taxon>Phaseoleae</taxon>
        <taxon>Canavalia</taxon>
    </lineage>
</organism>
<gene>
    <name evidence="2" type="ORF">VNO77_01916</name>
</gene>
<evidence type="ECO:0000256" key="1">
    <source>
        <dbReference type="SAM" id="MobiDB-lite"/>
    </source>
</evidence>
<feature type="region of interest" description="Disordered" evidence="1">
    <location>
        <begin position="194"/>
        <end position="217"/>
    </location>
</feature>
<evidence type="ECO:0000313" key="2">
    <source>
        <dbReference type="EMBL" id="KAK7359947.1"/>
    </source>
</evidence>
<protein>
    <submittedName>
        <fullName evidence="2">Uncharacterized protein</fullName>
    </submittedName>
</protein>
<accession>A0AAN9MXA6</accession>
<name>A0AAN9MXA6_CANGL</name>
<reference evidence="2 3" key="1">
    <citation type="submission" date="2024-01" db="EMBL/GenBank/DDBJ databases">
        <title>The genomes of 5 underutilized Papilionoideae crops provide insights into root nodulation and disease resistanc.</title>
        <authorList>
            <person name="Jiang F."/>
        </authorList>
    </citation>
    <scope>NUCLEOTIDE SEQUENCE [LARGE SCALE GENOMIC DNA]</scope>
    <source>
        <strain evidence="2">LVBAO_FW01</strain>
        <tissue evidence="2">Leaves</tissue>
    </source>
</reference>
<sequence>MICRVFEFSLDVNVSLFEFSRSSVYVMSNLHSCNSYCKPNVNFMKGQGVICSIASYIYHSSERGMQVFHQCILFRGSVESILGKEILIHSVAPPRSILTTLTNHSGWICMILQVNVFDIETLTWSRLHPNIPSQSQPAKPFAFPHLLIELALLLALLSHWCQNILVIHLIWHFRLQQSTMSRVLLLENDNGISNRPSQGPRSQHSDSDSEALLFDYS</sequence>